<organism evidence="1 2">
    <name type="scientific">Caballeronia novacaledonica</name>
    <dbReference type="NCBI Taxonomy" id="1544861"/>
    <lineage>
        <taxon>Bacteria</taxon>
        <taxon>Pseudomonadati</taxon>
        <taxon>Pseudomonadota</taxon>
        <taxon>Betaproteobacteria</taxon>
        <taxon>Burkholderiales</taxon>
        <taxon>Burkholderiaceae</taxon>
        <taxon>Caballeronia</taxon>
    </lineage>
</organism>
<name>A0ACB5QRK1_9BURK</name>
<accession>A0ACB5QRK1</accession>
<evidence type="ECO:0000313" key="1">
    <source>
        <dbReference type="EMBL" id="GJH17329.1"/>
    </source>
</evidence>
<keyword evidence="2" id="KW-1185">Reference proteome</keyword>
<reference evidence="1" key="1">
    <citation type="submission" date="2021-09" db="EMBL/GenBank/DDBJ databases">
        <title>Isolation and characterization of 3-chlorobenzoate degrading bacteria from soils in Shizuoka.</title>
        <authorList>
            <person name="Ifat A."/>
            <person name="Ogawa N."/>
            <person name="Kimbara K."/>
            <person name="Moriuchi R."/>
            <person name="Dohra H."/>
            <person name="Shintani M."/>
        </authorList>
    </citation>
    <scope>NUCLEOTIDE SEQUENCE</scope>
    <source>
        <strain evidence="1">19CS2-2</strain>
    </source>
</reference>
<dbReference type="Proteomes" id="UP001055013">
    <property type="component" value="Unassembled WGS sequence"/>
</dbReference>
<evidence type="ECO:0000313" key="2">
    <source>
        <dbReference type="Proteomes" id="UP001055013"/>
    </source>
</evidence>
<dbReference type="EMBL" id="BPUR01000005">
    <property type="protein sequence ID" value="GJH17329.1"/>
    <property type="molecule type" value="Genomic_DNA"/>
</dbReference>
<comment type="caution">
    <text evidence="1">The sequence shown here is derived from an EMBL/GenBank/DDBJ whole genome shotgun (WGS) entry which is preliminary data.</text>
</comment>
<proteinExistence type="predicted"/>
<gene>
    <name evidence="1" type="ORF">CBA19CS22_12325</name>
</gene>
<protein>
    <submittedName>
        <fullName evidence="1">Uncharacterized protein</fullName>
    </submittedName>
</protein>
<sequence>MTAKIKEIPGCADMPRTQQTFDSTRPDMQPISREEARRSFESAEQAAEALVAAQFGVYDHTNPACVSLYYSVFDNLLDERLKEWKLPELLAFINP</sequence>